<dbReference type="OrthoDB" id="10265969at2759"/>
<evidence type="ECO:0000256" key="1">
    <source>
        <dbReference type="ARBA" id="ARBA00004123"/>
    </source>
</evidence>
<keyword evidence="4" id="KW-0805">Transcription regulation</keyword>
<evidence type="ECO:0000313" key="10">
    <source>
        <dbReference type="EMBL" id="KAE8023382.1"/>
    </source>
</evidence>
<feature type="domain" description="Histone deacetylase interacting" evidence="9">
    <location>
        <begin position="511"/>
        <end position="611"/>
    </location>
</feature>
<feature type="region of interest" description="Disordered" evidence="8">
    <location>
        <begin position="437"/>
        <end position="495"/>
    </location>
</feature>
<feature type="region of interest" description="Disordered" evidence="8">
    <location>
        <begin position="17"/>
        <end position="36"/>
    </location>
</feature>
<dbReference type="GO" id="GO:0000122">
    <property type="term" value="P:negative regulation of transcription by RNA polymerase II"/>
    <property type="evidence" value="ECO:0007669"/>
    <property type="project" value="TreeGrafter"/>
</dbReference>
<proteinExistence type="predicted"/>
<dbReference type="EMBL" id="CM017323">
    <property type="protein sequence ID" value="KAE8023382.1"/>
    <property type="molecule type" value="Genomic_DNA"/>
</dbReference>
<dbReference type="Pfam" id="PF08295">
    <property type="entry name" value="Sin3_corepress"/>
    <property type="match status" value="1"/>
</dbReference>
<protein>
    <recommendedName>
        <fullName evidence="9">Histone deacetylase interacting domain-containing protein</fullName>
    </recommendedName>
</protein>
<evidence type="ECO:0000256" key="7">
    <source>
        <dbReference type="PROSITE-ProRule" id="PRU00810"/>
    </source>
</evidence>
<dbReference type="Pfam" id="PF02671">
    <property type="entry name" value="PAH"/>
    <property type="match status" value="3"/>
</dbReference>
<dbReference type="PANTHER" id="PTHR12346:SF0">
    <property type="entry name" value="SIN3A, ISOFORM G"/>
    <property type="match status" value="1"/>
</dbReference>
<evidence type="ECO:0000256" key="2">
    <source>
        <dbReference type="ARBA" id="ARBA00022491"/>
    </source>
</evidence>
<comment type="subcellular location">
    <subcellularLocation>
        <location evidence="1 7">Nucleus</location>
    </subcellularLocation>
</comment>
<dbReference type="FunFam" id="1.20.1160.11:FF:000003">
    <property type="entry name" value="Paired amphipathic helix SIN3-like protein"/>
    <property type="match status" value="1"/>
</dbReference>
<dbReference type="SMART" id="SM00761">
    <property type="entry name" value="HDAC_interact"/>
    <property type="match status" value="1"/>
</dbReference>
<name>A0A5N6R2Z8_9ROSI</name>
<feature type="compositionally biased region" description="Basic and acidic residues" evidence="8">
    <location>
        <begin position="1105"/>
        <end position="1114"/>
    </location>
</feature>
<dbReference type="InterPro" id="IPR003822">
    <property type="entry name" value="PAH"/>
</dbReference>
<evidence type="ECO:0000256" key="4">
    <source>
        <dbReference type="ARBA" id="ARBA00023015"/>
    </source>
</evidence>
<keyword evidence="5" id="KW-0804">Transcription</keyword>
<dbReference type="GO" id="GO:0000785">
    <property type="term" value="C:chromatin"/>
    <property type="evidence" value="ECO:0007669"/>
    <property type="project" value="TreeGrafter"/>
</dbReference>
<evidence type="ECO:0000256" key="5">
    <source>
        <dbReference type="ARBA" id="ARBA00023163"/>
    </source>
</evidence>
<keyword evidence="6 7" id="KW-0539">Nucleus</keyword>
<dbReference type="Proteomes" id="UP000327013">
    <property type="component" value="Chromosome 3"/>
</dbReference>
<feature type="compositionally biased region" description="Basic and acidic residues" evidence="8">
    <location>
        <begin position="437"/>
        <end position="476"/>
    </location>
</feature>
<accession>A0A5N6R2Z8</accession>
<dbReference type="Pfam" id="PF16879">
    <property type="entry name" value="Sin3a_C"/>
    <property type="match status" value="1"/>
</dbReference>
<reference evidence="10 11" key="1">
    <citation type="submission" date="2019-06" db="EMBL/GenBank/DDBJ databases">
        <title>A chromosomal-level reference genome of Carpinus fangiana (Coryloideae, Betulaceae).</title>
        <authorList>
            <person name="Yang X."/>
            <person name="Wang Z."/>
            <person name="Zhang L."/>
            <person name="Hao G."/>
            <person name="Liu J."/>
            <person name="Yang Y."/>
        </authorList>
    </citation>
    <scope>NUCLEOTIDE SEQUENCE [LARGE SCALE GENOMIC DNA]</scope>
    <source>
        <strain evidence="10">Cfa_2016G</strain>
        <tissue evidence="10">Leaf</tissue>
    </source>
</reference>
<feature type="compositionally biased region" description="Polar residues" evidence="8">
    <location>
        <begin position="1077"/>
        <end position="1087"/>
    </location>
</feature>
<feature type="compositionally biased region" description="Acidic residues" evidence="8">
    <location>
        <begin position="1054"/>
        <end position="1065"/>
    </location>
</feature>
<dbReference type="SUPFAM" id="SSF47762">
    <property type="entry name" value="PAH2 domain"/>
    <property type="match status" value="3"/>
</dbReference>
<evidence type="ECO:0000259" key="9">
    <source>
        <dbReference type="SMART" id="SM00761"/>
    </source>
</evidence>
<dbReference type="InterPro" id="IPR031693">
    <property type="entry name" value="Sin3_C"/>
</dbReference>
<dbReference type="GO" id="GO:0000118">
    <property type="term" value="C:histone deacetylase complex"/>
    <property type="evidence" value="ECO:0007669"/>
    <property type="project" value="TreeGrafter"/>
</dbReference>
<dbReference type="InterPro" id="IPR036600">
    <property type="entry name" value="PAH_sf"/>
</dbReference>
<dbReference type="InterPro" id="IPR013194">
    <property type="entry name" value="HDAC_interact_dom"/>
</dbReference>
<feature type="region of interest" description="Disordered" evidence="8">
    <location>
        <begin position="1034"/>
        <end position="1132"/>
    </location>
</feature>
<evidence type="ECO:0000256" key="8">
    <source>
        <dbReference type="SAM" id="MobiDB-lite"/>
    </source>
</evidence>
<dbReference type="InterPro" id="IPR039774">
    <property type="entry name" value="Sin3-like"/>
</dbReference>
<evidence type="ECO:0000313" key="11">
    <source>
        <dbReference type="Proteomes" id="UP000327013"/>
    </source>
</evidence>
<dbReference type="PANTHER" id="PTHR12346">
    <property type="entry name" value="SIN3B-RELATED"/>
    <property type="match status" value="1"/>
</dbReference>
<keyword evidence="11" id="KW-1185">Reference proteome</keyword>
<evidence type="ECO:0000256" key="6">
    <source>
        <dbReference type="ARBA" id="ARBA00023242"/>
    </source>
</evidence>
<feature type="compositionally biased region" description="Basic and acidic residues" evidence="8">
    <location>
        <begin position="242"/>
        <end position="291"/>
    </location>
</feature>
<keyword evidence="2" id="KW-0678">Repressor</keyword>
<dbReference type="FunFam" id="1.20.1160.11:FF:000001">
    <property type="entry name" value="Paired amphipathic helix protein Sin3"/>
    <property type="match status" value="1"/>
</dbReference>
<feature type="compositionally biased region" description="Polar residues" evidence="8">
    <location>
        <begin position="22"/>
        <end position="36"/>
    </location>
</feature>
<sequence>MKRSRDDVYMGSQLKRPVVSSRGESSGQPQMMGAGNTQKLTTNDALAYLKAVKDIFQDKREKYDDFLEVMKDFKAQRIDTTGVIARVKELFKGHRDLILGFNTFLPKGYEITLPLDDEQPTPKKPVEFEEAISFVNKIKTRFQGDDHVYKSFLEILNMYRKENKSITEVYQEVAALFEHHADLLEEFTHFLPDSSGTASIHYVPPGRNSMLRDRSSAVPLMRPMHVDKKERTMASQGDGDLSVDRPDPDHDRSLLRVEKEQRRRGEKDRREDRDRRERERDDREFEHDGNRDFNLQRFHNKRKAHRRVEDSAEQLHQGGEGDENFGVRPISSSYDDKNSLKSMYGQEFAFCEKVKEKLRNTDDYQEFLKCLHIYSKEIITRSELQCLVCDLLGKYPDLMDGFNDFLARCEKNDALLAGVMSKKSLWNDGHLPRSVKIEDREKDRDRERGDDGVKDRDRENRERDRLENRERDRLDKSSAFSNKDGGGHKVSLFPSKDKYMSKPINELDLSNCERCSPSYRLLPKNYPIPSASHRTELGAEVLNDHWVSVTSGSEDYSFKHMRKNQYEESLFRCEDDRFELDMLLESVNVTTKRVEELLEKINNNTLKTDGPIRIEEYFTALNLRCIERLYGDHGLDVMDVLRKNAPLALPVILTRLKQKQEEWARCRSDFNKVWAEIYSKNYHKSLDHRSFYFKQQDTKSLSTKALLAEIKEISEKKRKEDDVLLAIAAGNRRPIIPNLEFEYPDPDIHEDLYQLIKYSCGEVCTTEQLDKVMKIWTTFLEPMLGVPSRPQGAEDTEDVVKAKNHAVKSGAATVGEGDLSPGGGATAMNPKQSNPSRNGDESIPPEQSSSCRAWPVNGENGVKEDSPHDAEHIAHKSDHFCNTSQHGKVQNAAMPDELSGVSKQDNSNERLVNSNALLAIGMDQSNARTNIENTSGRSATPSRPSNVAVEGGVDLPSSEVQRTGGDSTRPIISTNGVMSDVGKVHRYQEESVGHFKVEREEGELSPNGDFEEDNFAVYRDAGLEAVHKAKDGAVNRQYPTRHGEEDACCGEAGGENDDADDEGEESAQRSSEDTENASENGDVSGSESADGEECSREEHEEDGDHDEHDNKAESEGEAEGMADAHDVEGDGTSLPYSERFLLTVKPLAKHVPSALHEKEKDSQVFYGNDSFYVLFRLHQTLYERIQSAKVNSSSAERKWRASNDSSPTDLYARFMNALYNLLDGSSDNTKFEDDCRAIIGTQSYVLFTLDKLIYKLVKQLQTVATDEMENKLLQLYAYEKSRKPGRFVDIVYHENARVLLHDENIYRIECSSTPTRLSIQLMDYGHDKPEVTAVSMDPNFSAYLHNDFLSVVPEKKEKSGIFLKRNVRKYANGDEFSIACQAMEGVQVVNGLECKIACNSSKVSYVLDTEDFLFRVKRKRTTYSSCHDQAKFSRSFSSRVQRYLRLLSS</sequence>
<gene>
    <name evidence="10" type="ORF">FH972_009083</name>
</gene>
<dbReference type="Gene3D" id="1.20.1160.11">
    <property type="entry name" value="Paired amphipathic helix"/>
    <property type="match status" value="3"/>
</dbReference>
<dbReference type="PROSITE" id="PS51477">
    <property type="entry name" value="PAH"/>
    <property type="match status" value="3"/>
</dbReference>
<feature type="region of interest" description="Disordered" evidence="8">
    <location>
        <begin position="810"/>
        <end position="867"/>
    </location>
</feature>
<dbReference type="FunFam" id="1.20.1160.11:FF:000002">
    <property type="entry name" value="Paired amphipathic helix protein SIN3"/>
    <property type="match status" value="1"/>
</dbReference>
<feature type="region of interest" description="Disordered" evidence="8">
    <location>
        <begin position="205"/>
        <end position="330"/>
    </location>
</feature>
<evidence type="ECO:0000256" key="3">
    <source>
        <dbReference type="ARBA" id="ARBA00022737"/>
    </source>
</evidence>
<keyword evidence="3" id="KW-0677">Repeat</keyword>
<organism evidence="10 11">
    <name type="scientific">Carpinus fangiana</name>
    <dbReference type="NCBI Taxonomy" id="176857"/>
    <lineage>
        <taxon>Eukaryota</taxon>
        <taxon>Viridiplantae</taxon>
        <taxon>Streptophyta</taxon>
        <taxon>Embryophyta</taxon>
        <taxon>Tracheophyta</taxon>
        <taxon>Spermatophyta</taxon>
        <taxon>Magnoliopsida</taxon>
        <taxon>eudicotyledons</taxon>
        <taxon>Gunneridae</taxon>
        <taxon>Pentapetalae</taxon>
        <taxon>rosids</taxon>
        <taxon>fabids</taxon>
        <taxon>Fagales</taxon>
        <taxon>Betulaceae</taxon>
        <taxon>Carpinus</taxon>
    </lineage>
</organism>
<dbReference type="GO" id="GO:0003714">
    <property type="term" value="F:transcription corepressor activity"/>
    <property type="evidence" value="ECO:0007669"/>
    <property type="project" value="InterPro"/>
</dbReference>